<feature type="compositionally biased region" description="Polar residues" evidence="2">
    <location>
        <begin position="425"/>
        <end position="440"/>
    </location>
</feature>
<gene>
    <name evidence="3" type="ORF">C8A01DRAFT_37925</name>
</gene>
<proteinExistence type="predicted"/>
<feature type="region of interest" description="Disordered" evidence="2">
    <location>
        <begin position="415"/>
        <end position="440"/>
    </location>
</feature>
<comment type="caution">
    <text evidence="3">The sequence shown here is derived from an EMBL/GenBank/DDBJ whole genome shotgun (WGS) entry which is preliminary data.</text>
</comment>
<feature type="coiled-coil region" evidence="1">
    <location>
        <begin position="236"/>
        <end position="270"/>
    </location>
</feature>
<protein>
    <submittedName>
        <fullName evidence="3">Uncharacterized protein</fullName>
    </submittedName>
</protein>
<evidence type="ECO:0000256" key="1">
    <source>
        <dbReference type="SAM" id="Coils"/>
    </source>
</evidence>
<feature type="compositionally biased region" description="Low complexity" evidence="2">
    <location>
        <begin position="189"/>
        <end position="204"/>
    </location>
</feature>
<reference evidence="4" key="1">
    <citation type="journal article" date="2023" name="Mol. Phylogenet. Evol.">
        <title>Genome-scale phylogeny and comparative genomics of the fungal order Sordariales.</title>
        <authorList>
            <person name="Hensen N."/>
            <person name="Bonometti L."/>
            <person name="Westerberg I."/>
            <person name="Brannstrom I.O."/>
            <person name="Guillou S."/>
            <person name="Cros-Aarteil S."/>
            <person name="Calhoun S."/>
            <person name="Haridas S."/>
            <person name="Kuo A."/>
            <person name="Mondo S."/>
            <person name="Pangilinan J."/>
            <person name="Riley R."/>
            <person name="LaButti K."/>
            <person name="Andreopoulos B."/>
            <person name="Lipzen A."/>
            <person name="Chen C."/>
            <person name="Yan M."/>
            <person name="Daum C."/>
            <person name="Ng V."/>
            <person name="Clum A."/>
            <person name="Steindorff A."/>
            <person name="Ohm R.A."/>
            <person name="Martin F."/>
            <person name="Silar P."/>
            <person name="Natvig D.O."/>
            <person name="Lalanne C."/>
            <person name="Gautier V."/>
            <person name="Ament-Velasquez S.L."/>
            <person name="Kruys A."/>
            <person name="Hutchinson M.I."/>
            <person name="Powell A.J."/>
            <person name="Barry K."/>
            <person name="Miller A.N."/>
            <person name="Grigoriev I.V."/>
            <person name="Debuchy R."/>
            <person name="Gladieux P."/>
            <person name="Hiltunen Thoren M."/>
            <person name="Johannesson H."/>
        </authorList>
    </citation>
    <scope>NUCLEOTIDE SEQUENCE [LARGE SCALE GENOMIC DNA]</scope>
    <source>
        <strain evidence="4">CBS 284.82</strain>
    </source>
</reference>
<accession>A0AAN6PC00</accession>
<dbReference type="EMBL" id="MU854438">
    <property type="protein sequence ID" value="KAK4038154.1"/>
    <property type="molecule type" value="Genomic_DNA"/>
</dbReference>
<feature type="region of interest" description="Disordered" evidence="2">
    <location>
        <begin position="176"/>
        <end position="228"/>
    </location>
</feature>
<sequence length="466" mass="51934">MKFPSLGRHATKRPSDPVTKAKAMMKKDGGKLADDILKLPLDSLMALPIEVLHELPAPKLILLPPKVLFRLAPGVIAKVPSTHFNSMLLQLPAEARAKLSPSLFANLPRTHFRNLPLATLWKLPANVLAQLDLARLAMLPPSRLADVLRQTPADLEPHSGEISWLRYLADRGGLALPPQAPDGLHSDQAAAADPPDSMVSPPSSLEGGPRARALTPAFPNLDDDSDLVDSTKDARLERLTRERDALGEEVARLDAERRDVSENIHRLLESSGWDDWEPDGDPFEQILEFASISVGLAKEHLEAEQTSTRQHEEEASQRLALEKTVQDLTAKLEEQTQHSTHAATQSQEEHEAEIQRLQQIIDRQDKKYQGLMQSQEERHSATVKRLIDEHTAEIGDQMTVYEKELAELRVTNERKVGEDPGTKRWQVSTSPGPYPSRSSLVDNSNDFRLLNRRGGSVNLNHPWTWG</sequence>
<name>A0AAN6PC00_9PEZI</name>
<evidence type="ECO:0000256" key="2">
    <source>
        <dbReference type="SAM" id="MobiDB-lite"/>
    </source>
</evidence>
<feature type="region of interest" description="Disordered" evidence="2">
    <location>
        <begin position="1"/>
        <end position="26"/>
    </location>
</feature>
<dbReference type="Proteomes" id="UP001303115">
    <property type="component" value="Unassembled WGS sequence"/>
</dbReference>
<keyword evidence="4" id="KW-1185">Reference proteome</keyword>
<feature type="compositionally biased region" description="Polar residues" evidence="2">
    <location>
        <begin position="337"/>
        <end position="346"/>
    </location>
</feature>
<evidence type="ECO:0000313" key="3">
    <source>
        <dbReference type="EMBL" id="KAK4038154.1"/>
    </source>
</evidence>
<organism evidence="3 4">
    <name type="scientific">Parachaetomium inaequale</name>
    <dbReference type="NCBI Taxonomy" id="2588326"/>
    <lineage>
        <taxon>Eukaryota</taxon>
        <taxon>Fungi</taxon>
        <taxon>Dikarya</taxon>
        <taxon>Ascomycota</taxon>
        <taxon>Pezizomycotina</taxon>
        <taxon>Sordariomycetes</taxon>
        <taxon>Sordariomycetidae</taxon>
        <taxon>Sordariales</taxon>
        <taxon>Chaetomiaceae</taxon>
        <taxon>Parachaetomium</taxon>
    </lineage>
</organism>
<evidence type="ECO:0000313" key="4">
    <source>
        <dbReference type="Proteomes" id="UP001303115"/>
    </source>
</evidence>
<feature type="region of interest" description="Disordered" evidence="2">
    <location>
        <begin position="334"/>
        <end position="353"/>
    </location>
</feature>
<keyword evidence="1" id="KW-0175">Coiled coil</keyword>
<dbReference type="AlphaFoldDB" id="A0AAN6PC00"/>